<sequence>MLAILTLGQMIPLVLNFEALFKTNHNRQNIVMGSGGWLEVNEVLVRVVTMVVFLLQFRFLQLTWSSKLGDGDQKGLLLAEKKALFVLLPLYLIGAFVASGLHWWINHNEAPWKYGNKALRPTFYVGITSVHLLPHAYDLYRSHIYAPHLDASYIYANGGDFFLTEWVVIIPCGGLMFATLIYLQQRFGGCCILPSKFKQSTTYEKVPVASG</sequence>
<gene>
    <name evidence="12" type="ORF">IFM89_000943</name>
</gene>
<evidence type="ECO:0000256" key="1">
    <source>
        <dbReference type="ARBA" id="ARBA00000900"/>
    </source>
</evidence>
<dbReference type="PANTHER" id="PTHR33389">
    <property type="entry name" value="FAMILY PROTEIN, PUTATIVE (DUF2921)-RELATED"/>
    <property type="match status" value="1"/>
</dbReference>
<evidence type="ECO:0000313" key="12">
    <source>
        <dbReference type="EMBL" id="KAF9618308.1"/>
    </source>
</evidence>
<evidence type="ECO:0000256" key="3">
    <source>
        <dbReference type="ARBA" id="ARBA00004906"/>
    </source>
</evidence>
<keyword evidence="5" id="KW-0808">Transferase</keyword>
<evidence type="ECO:0000256" key="6">
    <source>
        <dbReference type="ARBA" id="ARBA00022692"/>
    </source>
</evidence>
<evidence type="ECO:0000256" key="9">
    <source>
        <dbReference type="ARBA" id="ARBA00023136"/>
    </source>
</evidence>
<dbReference type="Proteomes" id="UP000631114">
    <property type="component" value="Unassembled WGS sequence"/>
</dbReference>
<comment type="catalytic activity">
    <reaction evidence="1">
        <text>S-ubiquitinyl-[E2 ubiquitin-conjugating enzyme]-L-cysteine + [acceptor protein]-L-lysine = [E2 ubiquitin-conjugating enzyme]-L-cysteine + N(6)-ubiquitinyl-[acceptor protein]-L-lysine.</text>
        <dbReference type="EC" id="2.3.2.27"/>
    </reaction>
</comment>
<dbReference type="EMBL" id="JADFTS010000002">
    <property type="protein sequence ID" value="KAF9618308.1"/>
    <property type="molecule type" value="Genomic_DNA"/>
</dbReference>
<evidence type="ECO:0000256" key="7">
    <source>
        <dbReference type="ARBA" id="ARBA00022786"/>
    </source>
</evidence>
<evidence type="ECO:0000259" key="11">
    <source>
        <dbReference type="Pfam" id="PF11145"/>
    </source>
</evidence>
<evidence type="ECO:0000256" key="10">
    <source>
        <dbReference type="SAM" id="Phobius"/>
    </source>
</evidence>
<dbReference type="PANTHER" id="PTHR33389:SF18">
    <property type="entry name" value="OS01G0677900 PROTEIN"/>
    <property type="match status" value="1"/>
</dbReference>
<dbReference type="InterPro" id="IPR021319">
    <property type="entry name" value="DUF2921"/>
</dbReference>
<keyword evidence="13" id="KW-1185">Reference proteome</keyword>
<dbReference type="GO" id="GO:0061630">
    <property type="term" value="F:ubiquitin protein ligase activity"/>
    <property type="evidence" value="ECO:0007669"/>
    <property type="project" value="UniProtKB-EC"/>
</dbReference>
<dbReference type="GO" id="GO:0012505">
    <property type="term" value="C:endomembrane system"/>
    <property type="evidence" value="ECO:0007669"/>
    <property type="project" value="UniProtKB-SubCell"/>
</dbReference>
<feature type="domain" description="SWEET-like" evidence="11">
    <location>
        <begin position="1"/>
        <end position="197"/>
    </location>
</feature>
<evidence type="ECO:0000256" key="2">
    <source>
        <dbReference type="ARBA" id="ARBA00004127"/>
    </source>
</evidence>
<keyword evidence="6 10" id="KW-0812">Transmembrane</keyword>
<evidence type="ECO:0000313" key="13">
    <source>
        <dbReference type="Proteomes" id="UP000631114"/>
    </source>
</evidence>
<name>A0A835M3I7_9MAGN</name>
<evidence type="ECO:0000256" key="5">
    <source>
        <dbReference type="ARBA" id="ARBA00022679"/>
    </source>
</evidence>
<comment type="pathway">
    <text evidence="3">Protein modification; protein ubiquitination.</text>
</comment>
<evidence type="ECO:0000256" key="4">
    <source>
        <dbReference type="ARBA" id="ARBA00012483"/>
    </source>
</evidence>
<evidence type="ECO:0000256" key="8">
    <source>
        <dbReference type="ARBA" id="ARBA00022989"/>
    </source>
</evidence>
<proteinExistence type="predicted"/>
<protein>
    <recommendedName>
        <fullName evidence="4">RING-type E3 ubiquitin transferase</fullName>
        <ecNumber evidence="4">2.3.2.27</ecNumber>
    </recommendedName>
</protein>
<feature type="transmembrane region" description="Helical" evidence="10">
    <location>
        <begin position="161"/>
        <end position="183"/>
    </location>
</feature>
<dbReference type="EC" id="2.3.2.27" evidence="4"/>
<keyword evidence="7" id="KW-0833">Ubl conjugation pathway</keyword>
<keyword evidence="8 10" id="KW-1133">Transmembrane helix</keyword>
<reference evidence="12 13" key="1">
    <citation type="submission" date="2020-10" db="EMBL/GenBank/DDBJ databases">
        <title>The Coptis chinensis genome and diversification of protoberbering-type alkaloids.</title>
        <authorList>
            <person name="Wang B."/>
            <person name="Shu S."/>
            <person name="Song C."/>
            <person name="Liu Y."/>
        </authorList>
    </citation>
    <scope>NUCLEOTIDE SEQUENCE [LARGE SCALE GENOMIC DNA]</scope>
    <source>
        <strain evidence="12">HL-2020</strain>
        <tissue evidence="12">Leaf</tissue>
    </source>
</reference>
<accession>A0A835M3I7</accession>
<comment type="subcellular location">
    <subcellularLocation>
        <location evidence="2">Endomembrane system</location>
        <topology evidence="2">Multi-pass membrane protein</topology>
    </subcellularLocation>
</comment>
<organism evidence="12 13">
    <name type="scientific">Coptis chinensis</name>
    <dbReference type="NCBI Taxonomy" id="261450"/>
    <lineage>
        <taxon>Eukaryota</taxon>
        <taxon>Viridiplantae</taxon>
        <taxon>Streptophyta</taxon>
        <taxon>Embryophyta</taxon>
        <taxon>Tracheophyta</taxon>
        <taxon>Spermatophyta</taxon>
        <taxon>Magnoliopsida</taxon>
        <taxon>Ranunculales</taxon>
        <taxon>Ranunculaceae</taxon>
        <taxon>Coptidoideae</taxon>
        <taxon>Coptis</taxon>
    </lineage>
</organism>
<keyword evidence="9 10" id="KW-0472">Membrane</keyword>
<dbReference type="Pfam" id="PF11145">
    <property type="entry name" value="DUF2921"/>
    <property type="match status" value="1"/>
</dbReference>
<dbReference type="AlphaFoldDB" id="A0A835M3I7"/>
<feature type="transmembrane region" description="Helical" evidence="10">
    <location>
        <begin position="83"/>
        <end position="105"/>
    </location>
</feature>
<comment type="caution">
    <text evidence="12">The sequence shown here is derived from an EMBL/GenBank/DDBJ whole genome shotgun (WGS) entry which is preliminary data.</text>
</comment>
<dbReference type="OrthoDB" id="607498at2759"/>